<dbReference type="EMBL" id="CAKOGK010000001">
    <property type="protein sequence ID" value="CAH2078813.1"/>
    <property type="molecule type" value="Genomic_DNA"/>
</dbReference>
<keyword evidence="3" id="KW-1185">Reference proteome</keyword>
<protein>
    <recommendedName>
        <fullName evidence="4">RRM domain-containing protein</fullName>
    </recommendedName>
</protein>
<feature type="compositionally biased region" description="Basic and acidic residues" evidence="1">
    <location>
        <begin position="92"/>
        <end position="104"/>
    </location>
</feature>
<name>A0ABN8JA52_9NEOP</name>
<accession>A0ABN8JA52</accession>
<feature type="compositionally biased region" description="Low complexity" evidence="1">
    <location>
        <begin position="198"/>
        <end position="209"/>
    </location>
</feature>
<organism evidence="2 3">
    <name type="scientific">Iphiclides podalirius</name>
    <name type="common">scarce swallowtail</name>
    <dbReference type="NCBI Taxonomy" id="110791"/>
    <lineage>
        <taxon>Eukaryota</taxon>
        <taxon>Metazoa</taxon>
        <taxon>Ecdysozoa</taxon>
        <taxon>Arthropoda</taxon>
        <taxon>Hexapoda</taxon>
        <taxon>Insecta</taxon>
        <taxon>Pterygota</taxon>
        <taxon>Neoptera</taxon>
        <taxon>Endopterygota</taxon>
        <taxon>Lepidoptera</taxon>
        <taxon>Glossata</taxon>
        <taxon>Ditrysia</taxon>
        <taxon>Papilionoidea</taxon>
        <taxon>Papilionidae</taxon>
        <taxon>Papilioninae</taxon>
        <taxon>Iphiclides</taxon>
    </lineage>
</organism>
<comment type="caution">
    <text evidence="2">The sequence shown here is derived from an EMBL/GenBank/DDBJ whole genome shotgun (WGS) entry which is preliminary data.</text>
</comment>
<feature type="non-terminal residue" evidence="2">
    <location>
        <position position="401"/>
    </location>
</feature>
<evidence type="ECO:0008006" key="4">
    <source>
        <dbReference type="Google" id="ProtNLM"/>
    </source>
</evidence>
<evidence type="ECO:0000256" key="1">
    <source>
        <dbReference type="SAM" id="MobiDB-lite"/>
    </source>
</evidence>
<feature type="compositionally biased region" description="Low complexity" evidence="1">
    <location>
        <begin position="8"/>
        <end position="34"/>
    </location>
</feature>
<reference evidence="2" key="1">
    <citation type="submission" date="2022-03" db="EMBL/GenBank/DDBJ databases">
        <authorList>
            <person name="Martin H S."/>
        </authorList>
    </citation>
    <scope>NUCLEOTIDE SEQUENCE [LARGE SCALE GENOMIC DNA]</scope>
</reference>
<feature type="region of interest" description="Disordered" evidence="1">
    <location>
        <begin position="1"/>
        <end position="221"/>
    </location>
</feature>
<dbReference type="Proteomes" id="UP000837857">
    <property type="component" value="Unassembled WGS sequence"/>
</dbReference>
<evidence type="ECO:0000313" key="2">
    <source>
        <dbReference type="EMBL" id="CAH2078813.1"/>
    </source>
</evidence>
<evidence type="ECO:0000313" key="3">
    <source>
        <dbReference type="Proteomes" id="UP000837857"/>
    </source>
</evidence>
<feature type="compositionally biased region" description="Polar residues" evidence="1">
    <location>
        <begin position="159"/>
        <end position="168"/>
    </location>
</feature>
<sequence length="401" mass="43691">MADKGKIPRPSTSKPKTAPKPVKAKAQARPARVRSTSAPEHENEPEVSKIPVTQRQAERVATTADESARLHARLITTTPLQPRPPKSAKPRTSPDDLDREEKIPRRGPTPAQPMDSAAAPPAAVLVHDEPPLSPDDEPQPGPSTSGTSMRQYLGAESSGAATDSTSYATLAPEVGERSSPAVPPPSYAFMTSAPPSPSAATPGTSTQPTQPTPTPKPMEEDAKGYPPIIVECFPEWTKHFAELKNQLGHAPNARSFGRGMRFRPQSASEFRIIQRYLVEESQKDSTFVWYCYTPTDDLPTKVGIRGLPANTSPEEVVADFCQKGFPATYSRAIQPRRGRPGALFFLKLDHLSKEQLAQLYAVNEGCGKWCCSGRHKGETTVTDRVATFSKLQLHQAMLWVD</sequence>
<gene>
    <name evidence="2" type="ORF">IPOD504_LOCUS17665</name>
</gene>
<proteinExistence type="predicted"/>